<protein>
    <recommendedName>
        <fullName evidence="10">Phosphate transport system permease protein</fullName>
    </recommendedName>
</protein>
<dbReference type="Gene3D" id="1.10.3720.10">
    <property type="entry name" value="MetI-like"/>
    <property type="match status" value="1"/>
</dbReference>
<keyword evidence="6 9" id="KW-0812">Transmembrane</keyword>
<name>A0A1M4U6Z6_STRHI</name>
<dbReference type="NCBIfam" id="TIGR02138">
    <property type="entry name" value="phosphate_pstC"/>
    <property type="match status" value="1"/>
</dbReference>
<feature type="transmembrane region" description="Helical" evidence="9">
    <location>
        <begin position="125"/>
        <end position="152"/>
    </location>
</feature>
<dbReference type="GO" id="GO:0005315">
    <property type="term" value="F:phosphate transmembrane transporter activity"/>
    <property type="evidence" value="ECO:0007669"/>
    <property type="project" value="InterPro"/>
</dbReference>
<dbReference type="OrthoDB" id="9785113at2"/>
<dbReference type="SUPFAM" id="SSF161098">
    <property type="entry name" value="MetI-like"/>
    <property type="match status" value="1"/>
</dbReference>
<evidence type="ECO:0000259" key="12">
    <source>
        <dbReference type="PROSITE" id="PS50928"/>
    </source>
</evidence>
<comment type="similarity">
    <text evidence="2 10">Belongs to the binding-protein-dependent transport system permease family. CysTW subfamily.</text>
</comment>
<dbReference type="STRING" id="2017.SAMN05444320_101319"/>
<dbReference type="Proteomes" id="UP000184501">
    <property type="component" value="Unassembled WGS sequence"/>
</dbReference>
<feature type="region of interest" description="Disordered" evidence="11">
    <location>
        <begin position="1"/>
        <end position="64"/>
    </location>
</feature>
<evidence type="ECO:0000256" key="8">
    <source>
        <dbReference type="ARBA" id="ARBA00023136"/>
    </source>
</evidence>
<reference evidence="13 14" key="1">
    <citation type="submission" date="2016-11" db="EMBL/GenBank/DDBJ databases">
        <authorList>
            <person name="Jaros S."/>
            <person name="Januszkiewicz K."/>
            <person name="Wedrychowicz H."/>
        </authorList>
    </citation>
    <scope>NUCLEOTIDE SEQUENCE [LARGE SCALE GENOMIC DNA]</scope>
    <source>
        <strain evidence="13 14">DSM 44523</strain>
    </source>
</reference>
<evidence type="ECO:0000313" key="13">
    <source>
        <dbReference type="EMBL" id="SHE52414.1"/>
    </source>
</evidence>
<evidence type="ECO:0000256" key="3">
    <source>
        <dbReference type="ARBA" id="ARBA00022448"/>
    </source>
</evidence>
<dbReference type="GO" id="GO:0005886">
    <property type="term" value="C:plasma membrane"/>
    <property type="evidence" value="ECO:0007669"/>
    <property type="project" value="UniProtKB-SubCell"/>
</dbReference>
<feature type="transmembrane region" description="Helical" evidence="9">
    <location>
        <begin position="221"/>
        <end position="239"/>
    </location>
</feature>
<evidence type="ECO:0000256" key="5">
    <source>
        <dbReference type="ARBA" id="ARBA00022592"/>
    </source>
</evidence>
<keyword evidence="3 9" id="KW-0813">Transport</keyword>
<dbReference type="InterPro" id="IPR000515">
    <property type="entry name" value="MetI-like"/>
</dbReference>
<keyword evidence="5 10" id="KW-0592">Phosphate transport</keyword>
<feature type="domain" description="ABC transmembrane type-1" evidence="12">
    <location>
        <begin position="127"/>
        <end position="356"/>
    </location>
</feature>
<dbReference type="InterPro" id="IPR051124">
    <property type="entry name" value="Phosphate_Transport_Permease"/>
</dbReference>
<evidence type="ECO:0000256" key="10">
    <source>
        <dbReference type="RuleBase" id="RU363054"/>
    </source>
</evidence>
<feature type="transmembrane region" description="Helical" evidence="9">
    <location>
        <begin position="335"/>
        <end position="356"/>
    </location>
</feature>
<sequence length="367" mass="37891">MSDSTLADRSASAQETPRRARVSHGTLEPSRGGAASSPDTPEGPISTANTAQGEPASTPVRRPGDRVFRGAAVGSGAFIVVLIAAIGLFLLLQAVPALRANQVGFLTSGVWNTTDPNGLQFGILYLLWVTVATSVLALALAMPVSLGIALFLTHYAPRRLARPFAYVVDLLAAVPSIIFGLWGIKVLGPTLVPVAEWLSRNLGFVPLFAPGNVSIGGAGNVFTAGVVLAVMILPVITAVSREVFERTPKEHIEGALALGATKWEMVRTTVIPFGKAGYVSASMLGLGRALGETVALYLILSGTNAAPKLSFFDGGATIASKIALGSGEFNNELTAGAYIAAGLVLFALTFAVNALARTIVAGRKGSA</sequence>
<dbReference type="PANTHER" id="PTHR30425:SF1">
    <property type="entry name" value="PHOSPHATE TRANSPORT SYSTEM PERMEASE PROTEIN PSTC"/>
    <property type="match status" value="1"/>
</dbReference>
<evidence type="ECO:0000256" key="6">
    <source>
        <dbReference type="ARBA" id="ARBA00022692"/>
    </source>
</evidence>
<dbReference type="Pfam" id="PF00528">
    <property type="entry name" value="BPD_transp_1"/>
    <property type="match status" value="1"/>
</dbReference>
<organism evidence="13 14">
    <name type="scientific">Streptoalloteichus hindustanus</name>
    <dbReference type="NCBI Taxonomy" id="2017"/>
    <lineage>
        <taxon>Bacteria</taxon>
        <taxon>Bacillati</taxon>
        <taxon>Actinomycetota</taxon>
        <taxon>Actinomycetes</taxon>
        <taxon>Pseudonocardiales</taxon>
        <taxon>Pseudonocardiaceae</taxon>
        <taxon>Streptoalloteichus</taxon>
    </lineage>
</organism>
<keyword evidence="14" id="KW-1185">Reference proteome</keyword>
<evidence type="ECO:0000256" key="9">
    <source>
        <dbReference type="RuleBase" id="RU363032"/>
    </source>
</evidence>
<dbReference type="CDD" id="cd06261">
    <property type="entry name" value="TM_PBP2"/>
    <property type="match status" value="1"/>
</dbReference>
<comment type="function">
    <text evidence="10">Part of the binding-protein-dependent transport system for phosphate; probably responsible for the translocation of the substrate across the membrane.</text>
</comment>
<dbReference type="RefSeq" id="WP_073479510.1">
    <property type="nucleotide sequence ID" value="NZ_FQVN01000001.1"/>
</dbReference>
<comment type="subcellular location">
    <subcellularLocation>
        <location evidence="1 9">Cell membrane</location>
        <topology evidence="1 9">Multi-pass membrane protein</topology>
    </subcellularLocation>
</comment>
<feature type="transmembrane region" description="Helical" evidence="9">
    <location>
        <begin position="276"/>
        <end position="300"/>
    </location>
</feature>
<dbReference type="InterPro" id="IPR035906">
    <property type="entry name" value="MetI-like_sf"/>
</dbReference>
<dbReference type="PROSITE" id="PS50928">
    <property type="entry name" value="ABC_TM1"/>
    <property type="match status" value="1"/>
</dbReference>
<dbReference type="PANTHER" id="PTHR30425">
    <property type="entry name" value="PHOSPHATE TRANSPORT SYSTEM PERMEASE PROTEIN PST"/>
    <property type="match status" value="1"/>
</dbReference>
<evidence type="ECO:0000256" key="11">
    <source>
        <dbReference type="SAM" id="MobiDB-lite"/>
    </source>
</evidence>
<feature type="compositionally biased region" description="Polar residues" evidence="11">
    <location>
        <begin position="1"/>
        <end position="15"/>
    </location>
</feature>
<evidence type="ECO:0000313" key="14">
    <source>
        <dbReference type="Proteomes" id="UP000184501"/>
    </source>
</evidence>
<accession>A0A1M4U6Z6</accession>
<keyword evidence="7 9" id="KW-1133">Transmembrane helix</keyword>
<dbReference type="GO" id="GO:0006817">
    <property type="term" value="P:phosphate ion transport"/>
    <property type="evidence" value="ECO:0007669"/>
    <property type="project" value="UniProtKB-KW"/>
</dbReference>
<proteinExistence type="inferred from homology"/>
<feature type="transmembrane region" description="Helical" evidence="9">
    <location>
        <begin position="164"/>
        <end position="184"/>
    </location>
</feature>
<dbReference type="EMBL" id="FQVN01000001">
    <property type="protein sequence ID" value="SHE52414.1"/>
    <property type="molecule type" value="Genomic_DNA"/>
</dbReference>
<gene>
    <name evidence="13" type="ORF">SAMN05444320_101319</name>
</gene>
<keyword evidence="8 9" id="KW-0472">Membrane</keyword>
<keyword evidence="4 10" id="KW-1003">Cell membrane</keyword>
<feature type="transmembrane region" description="Helical" evidence="9">
    <location>
        <begin position="71"/>
        <end position="92"/>
    </location>
</feature>
<evidence type="ECO:0000256" key="7">
    <source>
        <dbReference type="ARBA" id="ARBA00022989"/>
    </source>
</evidence>
<dbReference type="InterPro" id="IPR011864">
    <property type="entry name" value="Phosphate_PstC"/>
</dbReference>
<evidence type="ECO:0000256" key="1">
    <source>
        <dbReference type="ARBA" id="ARBA00004651"/>
    </source>
</evidence>
<evidence type="ECO:0000256" key="2">
    <source>
        <dbReference type="ARBA" id="ARBA00007069"/>
    </source>
</evidence>
<evidence type="ECO:0000256" key="4">
    <source>
        <dbReference type="ARBA" id="ARBA00022475"/>
    </source>
</evidence>
<dbReference type="AlphaFoldDB" id="A0A1M4U6Z6"/>